<dbReference type="AlphaFoldDB" id="A0AAW3YR09"/>
<dbReference type="RefSeq" id="WP_141557206.1">
    <property type="nucleotide sequence ID" value="NZ_CAWNPE010000001.1"/>
</dbReference>
<gene>
    <name evidence="1" type="ORF">ID854_04685</name>
</gene>
<evidence type="ECO:0000313" key="1">
    <source>
        <dbReference type="EMBL" id="MBD2799771.1"/>
    </source>
</evidence>
<proteinExistence type="predicted"/>
<protein>
    <submittedName>
        <fullName evidence="1">Uncharacterized protein</fullName>
    </submittedName>
</protein>
<reference evidence="1" key="1">
    <citation type="submission" date="2020-09" db="EMBL/GenBank/DDBJ databases">
        <authorList>
            <person name="Palma L."/>
            <person name="Caballero P."/>
            <person name="Berry C."/>
            <person name="Del Valle E."/>
        </authorList>
    </citation>
    <scope>NUCLEOTIDE SEQUENCE</scope>
    <source>
        <strain evidence="1">M</strain>
    </source>
</reference>
<dbReference type="Proteomes" id="UP001193920">
    <property type="component" value="Unassembled WGS sequence"/>
</dbReference>
<organism evidence="1">
    <name type="scientific">Xenorhabdus szentirmaii</name>
    <dbReference type="NCBI Taxonomy" id="290112"/>
    <lineage>
        <taxon>Bacteria</taxon>
        <taxon>Pseudomonadati</taxon>
        <taxon>Pseudomonadota</taxon>
        <taxon>Gammaproteobacteria</taxon>
        <taxon>Enterobacterales</taxon>
        <taxon>Morganellaceae</taxon>
        <taxon>Xenorhabdus</taxon>
    </lineage>
</organism>
<sequence length="77" mass="9364">MKIYQKMDIHDEPIIQFINEFLPTVNEWYFVMHHESDKRYKYSIFGDNHQVLDLLIQALDFNNNEGMVIMKNSHLVY</sequence>
<accession>A0AAW3YR09</accession>
<comment type="caution">
    <text evidence="1">The sequence shown here is derived from an EMBL/GenBank/DDBJ whole genome shotgun (WGS) entry which is preliminary data.</text>
</comment>
<name>A0AAW3YR09_9GAMM</name>
<reference evidence="1" key="2">
    <citation type="journal article" date="2024" name="Toxins">
        <title>Genome Sequence Analysis of Native Xenorhabdus Strains Isolated from Entomopathogenic Nematodes in Argentina.</title>
        <authorList>
            <person name="Palma L."/>
            <person name="Frizzo L."/>
            <person name="Kaiser S."/>
            <person name="Berry C."/>
            <person name="Caballero P."/>
            <person name="Bode H.B."/>
            <person name="Del Valle E.E."/>
        </authorList>
    </citation>
    <scope>NUCLEOTIDE SEQUENCE</scope>
    <source>
        <strain evidence="1">M</strain>
    </source>
</reference>
<dbReference type="GeneID" id="97124199"/>
<dbReference type="EMBL" id="JACXBF010000117">
    <property type="protein sequence ID" value="MBD2799771.1"/>
    <property type="molecule type" value="Genomic_DNA"/>
</dbReference>